<dbReference type="VEuPathDB" id="AmoebaDB:FDP41_010659"/>
<feature type="coiled-coil region" evidence="1">
    <location>
        <begin position="146"/>
        <end position="201"/>
    </location>
</feature>
<dbReference type="VEuPathDB" id="AmoebaDB:NF0082250"/>
<organism evidence="2 3">
    <name type="scientific">Naegleria fowleri</name>
    <name type="common">Brain eating amoeba</name>
    <dbReference type="NCBI Taxonomy" id="5763"/>
    <lineage>
        <taxon>Eukaryota</taxon>
        <taxon>Discoba</taxon>
        <taxon>Heterolobosea</taxon>
        <taxon>Tetramitia</taxon>
        <taxon>Eutetramitia</taxon>
        <taxon>Vahlkampfiidae</taxon>
        <taxon>Naegleria</taxon>
    </lineage>
</organism>
<evidence type="ECO:0000313" key="3">
    <source>
        <dbReference type="Proteomes" id="UP000444721"/>
    </source>
</evidence>
<evidence type="ECO:0000313" key="2">
    <source>
        <dbReference type="EMBL" id="KAF0983594.1"/>
    </source>
</evidence>
<keyword evidence="3" id="KW-1185">Reference proteome</keyword>
<dbReference type="EMBL" id="VFQX01000006">
    <property type="protein sequence ID" value="KAF0983594.1"/>
    <property type="molecule type" value="Genomic_DNA"/>
</dbReference>
<dbReference type="AlphaFoldDB" id="A0A6A5CAM8"/>
<protein>
    <submittedName>
        <fullName evidence="2">Uncharacterized protein</fullName>
    </submittedName>
</protein>
<comment type="caution">
    <text evidence="2">The sequence shown here is derived from an EMBL/GenBank/DDBJ whole genome shotgun (WGS) entry which is preliminary data.</text>
</comment>
<dbReference type="Proteomes" id="UP000444721">
    <property type="component" value="Unassembled WGS sequence"/>
</dbReference>
<gene>
    <name evidence="2" type="ORF">FDP41_010659</name>
</gene>
<proteinExistence type="predicted"/>
<dbReference type="RefSeq" id="XP_044568307.1">
    <property type="nucleotide sequence ID" value="XM_044700981.1"/>
</dbReference>
<sequence>MPSLTDGHSFQQTETFSCFIQKLSKEETIIVCANQHAYNVACVLKYLEKTYPSNSSIECNKEIIQSDNIEDLLPLSSKREELLLKFQKGDVVIVPSEQSIHERDSSGGEFGEFLSKDLVAPSSDYSTDSQAVFTNRVKIMSRDKKIITLQNKMEILEQENAFMHRKMEIMEQENAKMNRKLQEMTEKFEKLFNQINNKTSLGSKSK</sequence>
<keyword evidence="1" id="KW-0175">Coiled coil</keyword>
<reference evidence="2 3" key="1">
    <citation type="journal article" date="2019" name="Sci. Rep.">
        <title>Nanopore sequencing improves the draft genome of the human pathogenic amoeba Naegleria fowleri.</title>
        <authorList>
            <person name="Liechti N."/>
            <person name="Schurch N."/>
            <person name="Bruggmann R."/>
            <person name="Wittwer M."/>
        </authorList>
    </citation>
    <scope>NUCLEOTIDE SEQUENCE [LARGE SCALE GENOMIC DNA]</scope>
    <source>
        <strain evidence="2 3">ATCC 30894</strain>
    </source>
</reference>
<dbReference type="GeneID" id="68117874"/>
<dbReference type="VEuPathDB" id="AmoebaDB:NfTy_013840"/>
<name>A0A6A5CAM8_NAEFO</name>
<evidence type="ECO:0000256" key="1">
    <source>
        <dbReference type="SAM" id="Coils"/>
    </source>
</evidence>
<accession>A0A6A5CAM8</accession>